<dbReference type="PANTHER" id="PTHR43509:SF1">
    <property type="entry name" value="SULFATE ADENYLYLTRANSFERASE"/>
    <property type="match status" value="1"/>
</dbReference>
<dbReference type="PANTHER" id="PTHR43509">
    <property type="match status" value="1"/>
</dbReference>
<feature type="domain" description="ATP-sulfurylase PUA-like" evidence="1">
    <location>
        <begin position="4"/>
        <end position="98"/>
    </location>
</feature>
<keyword evidence="2" id="KW-0808">Transferase</keyword>
<dbReference type="Proteomes" id="UP000608579">
    <property type="component" value="Unassembled WGS sequence"/>
</dbReference>
<feature type="non-terminal residue" evidence="2">
    <location>
        <position position="99"/>
    </location>
</feature>
<dbReference type="InterPro" id="IPR015947">
    <property type="entry name" value="PUA-like_sf"/>
</dbReference>
<name>A0A833E971_CALS0</name>
<dbReference type="GO" id="GO:0016779">
    <property type="term" value="F:nucleotidyltransferase activity"/>
    <property type="evidence" value="ECO:0007669"/>
    <property type="project" value="UniProtKB-KW"/>
</dbReference>
<dbReference type="AlphaFoldDB" id="A0A833E971"/>
<dbReference type="Gene3D" id="3.10.400.10">
    <property type="entry name" value="Sulfate adenylyltransferase"/>
    <property type="match status" value="1"/>
</dbReference>
<evidence type="ECO:0000313" key="2">
    <source>
        <dbReference type="EMBL" id="HIQ29132.1"/>
    </source>
</evidence>
<dbReference type="SUPFAM" id="SSF88697">
    <property type="entry name" value="PUA domain-like"/>
    <property type="match status" value="1"/>
</dbReference>
<dbReference type="InterPro" id="IPR025980">
    <property type="entry name" value="ATP-Sase_PUA-like_dom"/>
</dbReference>
<evidence type="ECO:0000313" key="3">
    <source>
        <dbReference type="Proteomes" id="UP000608579"/>
    </source>
</evidence>
<dbReference type="EMBL" id="DQVM01000022">
    <property type="protein sequence ID" value="HIQ29132.1"/>
    <property type="molecule type" value="Genomic_DNA"/>
</dbReference>
<evidence type="ECO:0000259" key="1">
    <source>
        <dbReference type="Pfam" id="PF14306"/>
    </source>
</evidence>
<sequence length="99" mass="11248">MVAKPHGGRLVNRAAEHSRLERLRREAEEMPKISISAEKAIEVENIANGVYSPLEGFMTQDDYQLTLDNMRLSNDIPWSIPIVLDVDEREVEGLREGDD</sequence>
<protein>
    <submittedName>
        <fullName evidence="2">Sulfate adenylyltransferase</fullName>
    </submittedName>
</protein>
<gene>
    <name evidence="2" type="ORF">EYH45_01055</name>
</gene>
<proteinExistence type="predicted"/>
<reference evidence="2" key="1">
    <citation type="journal article" date="2020" name="ISME J.">
        <title>Gammaproteobacteria mediating utilization of methyl-, sulfur- and petroleum organic compounds in deep ocean hydrothermal plumes.</title>
        <authorList>
            <person name="Zhou Z."/>
            <person name="Liu Y."/>
            <person name="Pan J."/>
            <person name="Cron B.R."/>
            <person name="Toner B.M."/>
            <person name="Anantharaman K."/>
            <person name="Breier J.A."/>
            <person name="Dick G.J."/>
            <person name="Li M."/>
        </authorList>
    </citation>
    <scope>NUCLEOTIDE SEQUENCE</scope>
    <source>
        <strain evidence="2">SZUA-1515</strain>
    </source>
</reference>
<keyword evidence="2" id="KW-0548">Nucleotidyltransferase</keyword>
<comment type="caution">
    <text evidence="2">The sequence shown here is derived from an EMBL/GenBank/DDBJ whole genome shotgun (WGS) entry which is preliminary data.</text>
</comment>
<dbReference type="Pfam" id="PF14306">
    <property type="entry name" value="PUA_2"/>
    <property type="match status" value="1"/>
</dbReference>
<organism evidence="2 3">
    <name type="scientific">Caldiarchaeum subterraneum</name>
    <dbReference type="NCBI Taxonomy" id="311458"/>
    <lineage>
        <taxon>Archaea</taxon>
        <taxon>Nitrososphaerota</taxon>
        <taxon>Candidatus Caldarchaeales</taxon>
        <taxon>Candidatus Caldarchaeaceae</taxon>
        <taxon>Candidatus Caldarchaeum</taxon>
    </lineage>
</organism>
<accession>A0A833E971</accession>